<evidence type="ECO:0000259" key="3">
    <source>
        <dbReference type="PROSITE" id="PS51201"/>
    </source>
</evidence>
<dbReference type="SUPFAM" id="SSF81324">
    <property type="entry name" value="Voltage-gated potassium channels"/>
    <property type="match status" value="1"/>
</dbReference>
<organism evidence="4 5">
    <name type="scientific">Niallia oryzisoli</name>
    <dbReference type="NCBI Taxonomy" id="1737571"/>
    <lineage>
        <taxon>Bacteria</taxon>
        <taxon>Bacillati</taxon>
        <taxon>Bacillota</taxon>
        <taxon>Bacilli</taxon>
        <taxon>Bacillales</taxon>
        <taxon>Bacillaceae</taxon>
        <taxon>Niallia</taxon>
    </lineage>
</organism>
<gene>
    <name evidence="4" type="ORF">R4Z09_24195</name>
</gene>
<keyword evidence="4" id="KW-0813">Transport</keyword>
<dbReference type="InterPro" id="IPR013099">
    <property type="entry name" value="K_chnl_dom"/>
</dbReference>
<feature type="transmembrane region" description="Helical" evidence="2">
    <location>
        <begin position="48"/>
        <end position="65"/>
    </location>
</feature>
<keyword evidence="5" id="KW-1185">Reference proteome</keyword>
<dbReference type="EMBL" id="CP137640">
    <property type="protein sequence ID" value="WVX80325.1"/>
    <property type="molecule type" value="Genomic_DNA"/>
</dbReference>
<keyword evidence="2" id="KW-1133">Transmembrane helix</keyword>
<dbReference type="Pfam" id="PF02254">
    <property type="entry name" value="TrkA_N"/>
    <property type="match status" value="1"/>
</dbReference>
<dbReference type="Proteomes" id="UP001357223">
    <property type="component" value="Chromosome"/>
</dbReference>
<evidence type="ECO:0000256" key="1">
    <source>
        <dbReference type="ARBA" id="ARBA00004651"/>
    </source>
</evidence>
<dbReference type="PANTHER" id="PTHR43833:SF9">
    <property type="entry name" value="POTASSIUM CHANNEL PROTEIN YUGO-RELATED"/>
    <property type="match status" value="1"/>
</dbReference>
<keyword evidence="4" id="KW-0406">Ion transport</keyword>
<keyword evidence="2" id="KW-0812">Transmembrane</keyword>
<evidence type="ECO:0000313" key="4">
    <source>
        <dbReference type="EMBL" id="WVX80325.1"/>
    </source>
</evidence>
<dbReference type="RefSeq" id="WP_338449255.1">
    <property type="nucleotide sequence ID" value="NZ_CP137640.1"/>
</dbReference>
<accession>A0ABZ2C9D4</accession>
<feature type="domain" description="RCK N-terminal" evidence="3">
    <location>
        <begin position="113"/>
        <end position="238"/>
    </location>
</feature>
<dbReference type="PROSITE" id="PS51201">
    <property type="entry name" value="RCK_N"/>
    <property type="match status" value="1"/>
</dbReference>
<dbReference type="SUPFAM" id="SSF51735">
    <property type="entry name" value="NAD(P)-binding Rossmann-fold domains"/>
    <property type="match status" value="1"/>
</dbReference>
<protein>
    <submittedName>
        <fullName evidence="4">Potassium channel family protein</fullName>
    </submittedName>
</protein>
<feature type="transmembrane region" description="Helical" evidence="2">
    <location>
        <begin position="72"/>
        <end position="93"/>
    </location>
</feature>
<keyword evidence="4" id="KW-0407">Ion channel</keyword>
<dbReference type="Gene3D" id="1.10.287.70">
    <property type="match status" value="1"/>
</dbReference>
<dbReference type="InterPro" id="IPR036291">
    <property type="entry name" value="NAD(P)-bd_dom_sf"/>
</dbReference>
<keyword evidence="2" id="KW-0472">Membrane</keyword>
<proteinExistence type="predicted"/>
<name>A0ABZ2C9D4_9BACI</name>
<dbReference type="Pfam" id="PF07885">
    <property type="entry name" value="Ion_trans_2"/>
    <property type="match status" value="1"/>
</dbReference>
<evidence type="ECO:0000256" key="2">
    <source>
        <dbReference type="SAM" id="Phobius"/>
    </source>
</evidence>
<dbReference type="Gene3D" id="3.40.50.720">
    <property type="entry name" value="NAD(P)-binding Rossmann-like Domain"/>
    <property type="match status" value="1"/>
</dbReference>
<feature type="transmembrane region" description="Helical" evidence="2">
    <location>
        <begin position="12"/>
        <end position="36"/>
    </location>
</feature>
<sequence length="330" mass="36997">MPHQLFLRFVRLPFLLRTFIIATGLITVFGTFVHFLEPENFPTVFDGIWWAVITASTVGFGDYVPRTYIGKAAGILLIITSAGFLSSFFISLATTAASRQNDHLEGKAAFKGSDHYIIIGWNERTREIIHSLINKKNPVTIALIDETLKEHPVSSFRNVYFVQGRPNQDQVLHKANISMAKKVIITADPAKDELQADMHTILTLLAVKGLSPHIETIVEILTNEQIANANRAGADEIIQTNLLTSFIMLQSITSQDIITSFLDLLYQLTEKKLVFTEADYGEIETDYMTLSLRLIQEGRLLLGIKRGGATILNPPHPFLIEKHDQLIIIK</sequence>
<dbReference type="PANTHER" id="PTHR43833">
    <property type="entry name" value="POTASSIUM CHANNEL PROTEIN 2-RELATED-RELATED"/>
    <property type="match status" value="1"/>
</dbReference>
<evidence type="ECO:0000313" key="5">
    <source>
        <dbReference type="Proteomes" id="UP001357223"/>
    </source>
</evidence>
<comment type="subcellular location">
    <subcellularLocation>
        <location evidence="1">Cell membrane</location>
        <topology evidence="1">Multi-pass membrane protein</topology>
    </subcellularLocation>
</comment>
<dbReference type="InterPro" id="IPR003148">
    <property type="entry name" value="RCK_N"/>
</dbReference>
<dbReference type="InterPro" id="IPR050721">
    <property type="entry name" value="Trk_Ktr_HKT_K-transport"/>
</dbReference>
<reference evidence="4 5" key="1">
    <citation type="submission" date="2023-10" db="EMBL/GenBank/DDBJ databases">
        <title>Niallia locisalis sp.nov. isolated from a salt pond sample.</title>
        <authorList>
            <person name="Li X.-J."/>
            <person name="Dong L."/>
        </authorList>
    </citation>
    <scope>NUCLEOTIDE SEQUENCE [LARGE SCALE GENOMIC DNA]</scope>
    <source>
        <strain evidence="4 5">DSM 29761</strain>
    </source>
</reference>
<dbReference type="GO" id="GO:0034220">
    <property type="term" value="P:monoatomic ion transmembrane transport"/>
    <property type="evidence" value="ECO:0007669"/>
    <property type="project" value="UniProtKB-KW"/>
</dbReference>